<organism evidence="2 3">
    <name type="scientific">Chryseobacterium camelliae</name>
    <dbReference type="NCBI Taxonomy" id="1265445"/>
    <lineage>
        <taxon>Bacteria</taxon>
        <taxon>Pseudomonadati</taxon>
        <taxon>Bacteroidota</taxon>
        <taxon>Flavobacteriia</taxon>
        <taxon>Flavobacteriales</taxon>
        <taxon>Weeksellaceae</taxon>
        <taxon>Chryseobacterium group</taxon>
        <taxon>Chryseobacterium</taxon>
    </lineage>
</organism>
<dbReference type="Proteomes" id="UP001210978">
    <property type="component" value="Chromosome"/>
</dbReference>
<dbReference type="InterPro" id="IPR057708">
    <property type="entry name" value="DUF7948"/>
</dbReference>
<accession>A0ABY7QN30</accession>
<dbReference type="PANTHER" id="PTHR35580:SF1">
    <property type="entry name" value="PHYTASE-LIKE DOMAIN-CONTAINING PROTEIN"/>
    <property type="match status" value="1"/>
</dbReference>
<evidence type="ECO:0000259" key="1">
    <source>
        <dbReference type="Pfam" id="PF25778"/>
    </source>
</evidence>
<dbReference type="InterPro" id="IPR013783">
    <property type="entry name" value="Ig-like_fold"/>
</dbReference>
<dbReference type="InterPro" id="IPR026341">
    <property type="entry name" value="T9SS_type_B"/>
</dbReference>
<name>A0ABY7QN30_9FLAO</name>
<evidence type="ECO:0000313" key="3">
    <source>
        <dbReference type="Proteomes" id="UP001210978"/>
    </source>
</evidence>
<feature type="domain" description="DUF7948" evidence="1">
    <location>
        <begin position="30"/>
        <end position="257"/>
    </location>
</feature>
<dbReference type="RefSeq" id="WP_271149356.1">
    <property type="nucleotide sequence ID" value="NZ_CP115859.1"/>
</dbReference>
<sequence length="1339" mass="147658">MRKILFLFTVFCCGFLFSQSKVSKNNDYYFYENKGQIVDQDGKENPSVKYLFLSNGLNVQLRSGGFSYDVYQVEKTPDSKVDKKQALNDLSIEKFKYKYHRVDIDLINSNLNAEIIPEKKSPDYENFYTIPNKLNGITNVYRYRKVTYKNIYNNIDLVFFKPKDTLKPIEYNFIVKPGGKVSDIKMKFNGTKTSLKNNKIVMQLRFGDMQENIPCSWLTNGSSKQQTAIHFKQIAENIYGFEGKQNSYNRTLIIDPVPTPLWIKNLPNWVWHSEYLYNRVLANANQEVYTSFTTIAKYNIATSTYTVMDFNSQNYGYISKFDPLGNKIWGVFLGNHQFNYTGDESNVLKDITINSNNEIYAIGHARDSQGGISNITTPGAHKEHTVYQNQWSGYDVDAFLMKFNDSGIRLWGTYFGSNISGDTFNSIALDTNENIILGGRGGDGGITTPNAQILNYIPGSGGIIVKFSPNGQQLYGSYFKIAEGVKKIATDNLNNIYIAGDDYRQYTVNANTTPGIHQQTIIGESNAYLAKLDNNFQFLWGTYFGGKNGYGLQYNSNEGRTTSRDLKIDKDNNIILLGNTNAHERISTPGTHQTVRTSNLGNDIFLTKFAPTGQQIWGTYYGATTTNAVDDDLAFGLSIDDNNNLVFSGQTSNNIQIATSNGFLPNNGGGYHSGFFTKFNTTGNQVWGSYFYNTIHSIFAKSNNIYTLGGIDTTNNFAKFYDCTIGISATSNSPVCINSSIQLNATGGTTYNWTGPNGFTSNLQNPIIPNATTINAGAYTCQITGSAGCDGTFTINVVVGDNTAPVPNTANLPDVNGDCHTVISNIPTATDNCAGTISATTTDPLSYSLPGTYVIHWTYNDGNGNTATQNQNVIVTAPALPTTNNTQQIFCKTNNPKISDIQITGQNIKWYDAAGNILTPTTALINGQSYYATQTINGCESDKATIQVTVNETPKPTANIAQDFCASANPTLANLTVTGTSLQFYNAAGNALPLTTPLVQGTTYFVTQTLNNCESDKLAISVTLSNNNVPAHEYAETLCNSTSGNSMIVNLTSYQGNIITNPAGYIFTYTDISGNPISNPSNYTLNIGLNAFFVKVSTPDGCFKIVRLSLTLNPKPKLDLPDKIDFCKGKSIVLDAGSGYASYLWNTGATTQTITVSTPGNYSVTVTNNFGCQDTDNTLVSYTILPEIVMVNISNNTATVILSTTGNFEYSLDNSTWQDSNIFTNLNIGEYIVYVRTKEGCIISQKPFSIFNIPNTFTPNGDGYNDKWRITGLENYSGTEVNVYDRKGLPVFKETIAKKPLIWDGKLNGNQLPTGTYWYVIKVSDGRIYTGWVLIKTRD</sequence>
<dbReference type="NCBIfam" id="TIGR04131">
    <property type="entry name" value="Bac_Flav_CTERM"/>
    <property type="match status" value="1"/>
</dbReference>
<keyword evidence="3" id="KW-1185">Reference proteome</keyword>
<dbReference type="PANTHER" id="PTHR35580">
    <property type="entry name" value="CELL SURFACE GLYCOPROTEIN (S-LAYER PROTEIN)-LIKE PROTEIN"/>
    <property type="match status" value="1"/>
</dbReference>
<gene>
    <name evidence="2" type="ORF">PFY12_02780</name>
</gene>
<dbReference type="Pfam" id="PF13585">
    <property type="entry name" value="CHU_C"/>
    <property type="match status" value="1"/>
</dbReference>
<dbReference type="Gene3D" id="2.60.40.10">
    <property type="entry name" value="Immunoglobulins"/>
    <property type="match status" value="2"/>
</dbReference>
<proteinExistence type="predicted"/>
<dbReference type="InterPro" id="IPR052918">
    <property type="entry name" value="Motility_Chemotaxis_Reg"/>
</dbReference>
<dbReference type="EMBL" id="CP115859">
    <property type="protein sequence ID" value="WBV61055.1"/>
    <property type="molecule type" value="Genomic_DNA"/>
</dbReference>
<reference evidence="2 3" key="1">
    <citation type="submission" date="2023-01" db="EMBL/GenBank/DDBJ databases">
        <title>Complete genome of Chryseobacterium camelliae VAN22-5A.</title>
        <authorList>
            <person name="Zong G."/>
            <person name="Cao G."/>
        </authorList>
    </citation>
    <scope>NUCLEOTIDE SEQUENCE [LARGE SCALE GENOMIC DNA]</scope>
    <source>
        <strain evidence="2 3">VAN22-5A</strain>
    </source>
</reference>
<evidence type="ECO:0000313" key="2">
    <source>
        <dbReference type="EMBL" id="WBV61055.1"/>
    </source>
</evidence>
<dbReference type="Pfam" id="PF25778">
    <property type="entry name" value="DUF7948"/>
    <property type="match status" value="1"/>
</dbReference>
<protein>
    <submittedName>
        <fullName evidence="2">T9SS type B sorting domain-containing protein</fullName>
    </submittedName>
</protein>